<organism evidence="2 3">
    <name type="scientific">Candidozyma auris</name>
    <name type="common">Yeast</name>
    <name type="synonym">Candida auris</name>
    <dbReference type="NCBI Taxonomy" id="498019"/>
    <lineage>
        <taxon>Eukaryota</taxon>
        <taxon>Fungi</taxon>
        <taxon>Dikarya</taxon>
        <taxon>Ascomycota</taxon>
        <taxon>Saccharomycotina</taxon>
        <taxon>Pichiomycetes</taxon>
        <taxon>Metschnikowiaceae</taxon>
        <taxon>Candidozyma</taxon>
    </lineage>
</organism>
<gene>
    <name evidence="2" type="ORF">QG37_03050</name>
</gene>
<comment type="caution">
    <text evidence="2">The sequence shown here is derived from an EMBL/GenBank/DDBJ whole genome shotgun (WGS) entry which is preliminary data.</text>
</comment>
<evidence type="ECO:0000256" key="1">
    <source>
        <dbReference type="SAM" id="Phobius"/>
    </source>
</evidence>
<proteinExistence type="predicted"/>
<keyword evidence="1" id="KW-0812">Transmembrane</keyword>
<dbReference type="VEuPathDB" id="FungiDB:QG37_03050"/>
<name>A0A0L0P277_CANAR</name>
<keyword evidence="1" id="KW-1133">Transmembrane helix</keyword>
<accession>A0A0L0P277</accession>
<evidence type="ECO:0000313" key="3">
    <source>
        <dbReference type="Proteomes" id="UP000037122"/>
    </source>
</evidence>
<dbReference type="EMBL" id="LGST01000020">
    <property type="protein sequence ID" value="KNE00101.1"/>
    <property type="molecule type" value="Genomic_DNA"/>
</dbReference>
<feature type="transmembrane region" description="Helical" evidence="1">
    <location>
        <begin position="31"/>
        <end position="50"/>
    </location>
</feature>
<keyword evidence="1" id="KW-0472">Membrane</keyword>
<protein>
    <submittedName>
        <fullName evidence="2">Uncharacterized protein</fullName>
    </submittedName>
</protein>
<dbReference type="Proteomes" id="UP000037122">
    <property type="component" value="Unassembled WGS sequence"/>
</dbReference>
<sequence length="62" mass="7318">MPLGNRTEVHKGKKKKKKKCVHTPIHLKQKISFTFFFELVIAFLRCPFLLPQLGWLGQEMLH</sequence>
<dbReference type="AlphaFoldDB" id="A0A0L0P277"/>
<evidence type="ECO:0000313" key="2">
    <source>
        <dbReference type="EMBL" id="KNE00101.1"/>
    </source>
</evidence>
<reference evidence="3" key="1">
    <citation type="journal article" date="2015" name="BMC Genomics">
        <title>Draft genome of a commonly misdiagnosed multidrug resistant pathogen Candida auris.</title>
        <authorList>
            <person name="Chatterjee S."/>
            <person name="Alampalli S.V."/>
            <person name="Nageshan R.K."/>
            <person name="Chettiar S.T."/>
            <person name="Joshi S."/>
            <person name="Tatu U.S."/>
        </authorList>
    </citation>
    <scope>NUCLEOTIDE SEQUENCE [LARGE SCALE GENOMIC DNA]</scope>
    <source>
        <strain evidence="3">6684</strain>
    </source>
</reference>